<accession>A0A9X2FFJ7</accession>
<sequence>MKIELLQQAKIDLWEAHDFYELQSAGLGDRFLDSLFADIDSLGDTAGIHETAYGFHRSLARIFPFAIYYLVEDSTVRVYAVLDCRIDPMKTRRRL</sequence>
<organism evidence="1 2">
    <name type="scientific">Aeoliella straminimaris</name>
    <dbReference type="NCBI Taxonomy" id="2954799"/>
    <lineage>
        <taxon>Bacteria</taxon>
        <taxon>Pseudomonadati</taxon>
        <taxon>Planctomycetota</taxon>
        <taxon>Planctomycetia</taxon>
        <taxon>Pirellulales</taxon>
        <taxon>Lacipirellulaceae</taxon>
        <taxon>Aeoliella</taxon>
    </lineage>
</organism>
<evidence type="ECO:0000313" key="1">
    <source>
        <dbReference type="EMBL" id="MCO6048105.1"/>
    </source>
</evidence>
<protein>
    <submittedName>
        <fullName evidence="1">Type II toxin-antitoxin system RelE/ParE family toxin</fullName>
    </submittedName>
</protein>
<comment type="caution">
    <text evidence="1">The sequence shown here is derived from an EMBL/GenBank/DDBJ whole genome shotgun (WGS) entry which is preliminary data.</text>
</comment>
<evidence type="ECO:0000313" key="2">
    <source>
        <dbReference type="Proteomes" id="UP001155241"/>
    </source>
</evidence>
<dbReference type="AlphaFoldDB" id="A0A9X2FFJ7"/>
<dbReference type="InterPro" id="IPR035093">
    <property type="entry name" value="RelE/ParE_toxin_dom_sf"/>
</dbReference>
<keyword evidence="2" id="KW-1185">Reference proteome</keyword>
<gene>
    <name evidence="1" type="ORF">NG895_29780</name>
</gene>
<name>A0A9X2FFJ7_9BACT</name>
<dbReference type="RefSeq" id="WP_252856218.1">
    <property type="nucleotide sequence ID" value="NZ_JAMXLR010000095.1"/>
</dbReference>
<dbReference type="EMBL" id="JAMXLR010000095">
    <property type="protein sequence ID" value="MCO6048105.1"/>
    <property type="molecule type" value="Genomic_DNA"/>
</dbReference>
<reference evidence="1" key="1">
    <citation type="submission" date="2022-06" db="EMBL/GenBank/DDBJ databases">
        <title>Aeoliella straminimaris, a novel planctomycete from sediments.</title>
        <authorList>
            <person name="Vitorino I.R."/>
            <person name="Lage O.M."/>
        </authorList>
    </citation>
    <scope>NUCLEOTIDE SEQUENCE</scope>
    <source>
        <strain evidence="1">ICT_H6.2</strain>
    </source>
</reference>
<proteinExistence type="predicted"/>
<dbReference type="Gene3D" id="3.30.2310.20">
    <property type="entry name" value="RelE-like"/>
    <property type="match status" value="1"/>
</dbReference>
<dbReference type="Proteomes" id="UP001155241">
    <property type="component" value="Unassembled WGS sequence"/>
</dbReference>